<dbReference type="Proteomes" id="UP000285478">
    <property type="component" value="Chromosome"/>
</dbReference>
<keyword evidence="1" id="KW-0472">Membrane</keyword>
<dbReference type="SUPFAM" id="SSF53822">
    <property type="entry name" value="Periplasmic binding protein-like I"/>
    <property type="match status" value="1"/>
</dbReference>
<dbReference type="Pfam" id="PF04348">
    <property type="entry name" value="LppC"/>
    <property type="match status" value="1"/>
</dbReference>
<dbReference type="InterPro" id="IPR007443">
    <property type="entry name" value="LpoA"/>
</dbReference>
<name>A0A410H4F1_9GAMM</name>
<evidence type="ECO:0000313" key="3">
    <source>
        <dbReference type="EMBL" id="QAB15799.1"/>
    </source>
</evidence>
<evidence type="ECO:0000256" key="2">
    <source>
        <dbReference type="SAM" id="MobiDB-lite"/>
    </source>
</evidence>
<feature type="region of interest" description="Disordered" evidence="2">
    <location>
        <begin position="491"/>
        <end position="519"/>
    </location>
</feature>
<protein>
    <recommendedName>
        <fullName evidence="5">Penicillin-binding protein activator</fullName>
    </recommendedName>
</protein>
<dbReference type="AlphaFoldDB" id="A0A410H4F1"/>
<evidence type="ECO:0000256" key="1">
    <source>
        <dbReference type="ARBA" id="ARBA00023136"/>
    </source>
</evidence>
<dbReference type="InterPro" id="IPR028082">
    <property type="entry name" value="Peripla_BP_I"/>
</dbReference>
<proteinExistence type="predicted"/>
<reference evidence="3 4" key="1">
    <citation type="journal article" date="2018" name="Environ. Microbiol.">
        <title>Genomes of ubiquitous marine and hypersaline Hydrogenovibrio, Thiomicrorhabdus and Thiomicrospira spp. encode a diversity of mechanisms to sustain chemolithoautotrophy in heterogeneous environments.</title>
        <authorList>
            <person name="Scott K.M."/>
            <person name="Williams J."/>
            <person name="Porter C.M.B."/>
            <person name="Russel S."/>
            <person name="Harmer T.L."/>
            <person name="Paul J.H."/>
            <person name="Antonen K.M."/>
            <person name="Bridges M.K."/>
            <person name="Camper G.J."/>
            <person name="Campla C.K."/>
            <person name="Casella L.G."/>
            <person name="Chase E."/>
            <person name="Conrad J.W."/>
            <person name="Cruz M.C."/>
            <person name="Dunlap D.S."/>
            <person name="Duran L."/>
            <person name="Fahsbender E.M."/>
            <person name="Goldsmith D.B."/>
            <person name="Keeley R.F."/>
            <person name="Kondoff M.R."/>
            <person name="Kussy B.I."/>
            <person name="Lane M.K."/>
            <person name="Lawler S."/>
            <person name="Leigh B.A."/>
            <person name="Lewis C."/>
            <person name="Lostal L.M."/>
            <person name="Marking D."/>
            <person name="Mancera P.A."/>
            <person name="McClenthan E.C."/>
            <person name="McIntyre E.A."/>
            <person name="Mine J.A."/>
            <person name="Modi S."/>
            <person name="Moore B.D."/>
            <person name="Morgan W.A."/>
            <person name="Nelson K.M."/>
            <person name="Nguyen K.N."/>
            <person name="Ogburn N."/>
            <person name="Parrino D.G."/>
            <person name="Pedapudi A.D."/>
            <person name="Pelham R.P."/>
            <person name="Preece A.M."/>
            <person name="Rampersad E.A."/>
            <person name="Richardson J.C."/>
            <person name="Rodgers C.M."/>
            <person name="Schaffer B.L."/>
            <person name="Sheridan N.E."/>
            <person name="Solone M.R."/>
            <person name="Staley Z.R."/>
            <person name="Tabuchi M."/>
            <person name="Waide R.J."/>
            <person name="Wanjugi P.W."/>
            <person name="Young S."/>
            <person name="Clum A."/>
            <person name="Daum C."/>
            <person name="Huntemann M."/>
            <person name="Ivanova N."/>
            <person name="Kyrpides N."/>
            <person name="Mikhailova N."/>
            <person name="Palaniappan K."/>
            <person name="Pillay M."/>
            <person name="Reddy T.B.K."/>
            <person name="Shapiro N."/>
            <person name="Stamatis D."/>
            <person name="Varghese N."/>
            <person name="Woyke T."/>
            <person name="Boden R."/>
            <person name="Freyermuth S.K."/>
            <person name="Kerfeld C.A."/>
        </authorList>
    </citation>
    <scope>NUCLEOTIDE SEQUENCE [LARGE SCALE GENOMIC DNA]</scope>
    <source>
        <strain evidence="3 4">JR-2</strain>
    </source>
</reference>
<dbReference type="Gene3D" id="3.40.50.2300">
    <property type="match status" value="2"/>
</dbReference>
<dbReference type="RefSeq" id="WP_128385161.1">
    <property type="nucleotide sequence ID" value="NZ_CP035033.1"/>
</dbReference>
<dbReference type="GO" id="GO:0031241">
    <property type="term" value="C:periplasmic side of cell outer membrane"/>
    <property type="evidence" value="ECO:0007669"/>
    <property type="project" value="TreeGrafter"/>
</dbReference>
<evidence type="ECO:0008006" key="5">
    <source>
        <dbReference type="Google" id="ProtNLM"/>
    </source>
</evidence>
<accession>A0A410H4F1</accession>
<gene>
    <name evidence="3" type="ORF">EPV75_09010</name>
</gene>
<dbReference type="PANTHER" id="PTHR38038:SF1">
    <property type="entry name" value="PENICILLIN-BINDING PROTEIN ACTIVATOR LPOA"/>
    <property type="match status" value="1"/>
</dbReference>
<dbReference type="EMBL" id="CP035033">
    <property type="protein sequence ID" value="QAB15799.1"/>
    <property type="molecule type" value="Genomic_DNA"/>
</dbReference>
<dbReference type="CDD" id="cd06339">
    <property type="entry name" value="PBP1_YraM_LppC_lipoprotein-like"/>
    <property type="match status" value="1"/>
</dbReference>
<keyword evidence="4" id="KW-1185">Reference proteome</keyword>
<sequence>MLKQIAFISVLFFPVLWLSSCSTPSKKIETVEKVMTDPKSSAAEKQAILLELEDAIRDAKKRQAWPDYIQLSQSLWQKVGPSDQLAIEYQVWSTLKQLPPKTLAQLQAQAETDQNIEMLDWLALVEATQQRPIWQKQSLQDLAEFNTGAFYNEHLLAQLQTRLEHPVPVKHVAVLLPFSGQYANISEQIRDGILKNHFAHQRDTIIRFYDSSDLNNLQQTYLNAVHQGAEWVIGPLTKEAVETLAALKPNNLIALNHVDQSHVRQFNFKSESEAYQINQKLQYNNMKRIGILTSTANSDAALASQIAGHWKQTDGHVAVLKSYPTKNPNLRKALGSVINETNSQARKNNLYWLFREKIEFTPRTRQDLDAIVLVGNTRRLGVFKPQFKFFELNLPIYGTSKITPAQLDKTPANRDLSDLIFPTMPAALKPTPLNTPFEAFGWDSLTIVMNQDNLAPGVCLNNGMTGRLSIQENEIDHDYVWGKYSSAGLAEKAPDIRPSNTPETPLEETGSDTLETAQN</sequence>
<evidence type="ECO:0000313" key="4">
    <source>
        <dbReference type="Proteomes" id="UP000285478"/>
    </source>
</evidence>
<dbReference type="KEGG" id="htr:EPV75_09010"/>
<dbReference type="PANTHER" id="PTHR38038">
    <property type="entry name" value="PENICILLIN-BINDING PROTEIN ACTIVATOR LPOA"/>
    <property type="match status" value="1"/>
</dbReference>
<organism evidence="3 4">
    <name type="scientific">Hydrogenovibrio thermophilus</name>
    <dbReference type="NCBI Taxonomy" id="265883"/>
    <lineage>
        <taxon>Bacteria</taxon>
        <taxon>Pseudomonadati</taxon>
        <taxon>Pseudomonadota</taxon>
        <taxon>Gammaproteobacteria</taxon>
        <taxon>Thiotrichales</taxon>
        <taxon>Piscirickettsiaceae</taxon>
        <taxon>Hydrogenovibrio</taxon>
    </lineage>
</organism>
<dbReference type="GO" id="GO:0030234">
    <property type="term" value="F:enzyme regulator activity"/>
    <property type="evidence" value="ECO:0007669"/>
    <property type="project" value="TreeGrafter"/>
</dbReference>
<dbReference type="GO" id="GO:0009252">
    <property type="term" value="P:peptidoglycan biosynthetic process"/>
    <property type="evidence" value="ECO:0007669"/>
    <property type="project" value="TreeGrafter"/>
</dbReference>
<dbReference type="PROSITE" id="PS51257">
    <property type="entry name" value="PROKAR_LIPOPROTEIN"/>
    <property type="match status" value="1"/>
</dbReference>